<protein>
    <submittedName>
        <fullName evidence="2">Small GTP-binding protein</fullName>
    </submittedName>
</protein>
<dbReference type="SMART" id="SM00173">
    <property type="entry name" value="RAS"/>
    <property type="match status" value="1"/>
</dbReference>
<dbReference type="FunFam" id="3.40.50.300:FF:001204">
    <property type="entry name" value="Small GTP-binding protein, putative"/>
    <property type="match status" value="1"/>
</dbReference>
<keyword evidence="1" id="KW-0547">Nucleotide-binding</keyword>
<dbReference type="Pfam" id="PF00071">
    <property type="entry name" value="Ras"/>
    <property type="match status" value="1"/>
</dbReference>
<evidence type="ECO:0000256" key="1">
    <source>
        <dbReference type="ARBA" id="ARBA00022741"/>
    </source>
</evidence>
<dbReference type="SMART" id="SM00174">
    <property type="entry name" value="RHO"/>
    <property type="match status" value="1"/>
</dbReference>
<evidence type="ECO:0000313" key="2">
    <source>
        <dbReference type="EMBL" id="OHS94178.1"/>
    </source>
</evidence>
<dbReference type="GO" id="GO:0003924">
    <property type="term" value="F:GTPase activity"/>
    <property type="evidence" value="ECO:0007669"/>
    <property type="project" value="InterPro"/>
</dbReference>
<organism evidence="2 3">
    <name type="scientific">Tritrichomonas foetus</name>
    <dbReference type="NCBI Taxonomy" id="1144522"/>
    <lineage>
        <taxon>Eukaryota</taxon>
        <taxon>Metamonada</taxon>
        <taxon>Parabasalia</taxon>
        <taxon>Tritrichomonadida</taxon>
        <taxon>Tritrichomonadidae</taxon>
        <taxon>Tritrichomonas</taxon>
    </lineage>
</organism>
<dbReference type="GO" id="GO:0005525">
    <property type="term" value="F:GTP binding"/>
    <property type="evidence" value="ECO:0007669"/>
    <property type="project" value="InterPro"/>
</dbReference>
<dbReference type="PANTHER" id="PTHR47978">
    <property type="match status" value="1"/>
</dbReference>
<dbReference type="CDD" id="cd00154">
    <property type="entry name" value="Rab"/>
    <property type="match status" value="1"/>
</dbReference>
<dbReference type="InterPro" id="IPR027417">
    <property type="entry name" value="P-loop_NTPase"/>
</dbReference>
<dbReference type="InterPro" id="IPR001806">
    <property type="entry name" value="Small_GTPase"/>
</dbReference>
<dbReference type="OrthoDB" id="10261245at2759"/>
<dbReference type="PRINTS" id="PR00449">
    <property type="entry name" value="RASTRNSFRMNG"/>
</dbReference>
<accession>A0A1J4J488</accession>
<dbReference type="Proteomes" id="UP000179807">
    <property type="component" value="Unassembled WGS sequence"/>
</dbReference>
<dbReference type="AlphaFoldDB" id="A0A1J4J488"/>
<dbReference type="EMBL" id="MLAK01001339">
    <property type="protein sequence ID" value="OHS94178.1"/>
    <property type="molecule type" value="Genomic_DNA"/>
</dbReference>
<keyword evidence="3" id="KW-1185">Reference proteome</keyword>
<dbReference type="VEuPathDB" id="TrichDB:TRFO_39599"/>
<evidence type="ECO:0000313" key="3">
    <source>
        <dbReference type="Proteomes" id="UP000179807"/>
    </source>
</evidence>
<dbReference type="SUPFAM" id="SSF52540">
    <property type="entry name" value="P-loop containing nucleoside triphosphate hydrolases"/>
    <property type="match status" value="1"/>
</dbReference>
<dbReference type="NCBIfam" id="TIGR00231">
    <property type="entry name" value="small_GTP"/>
    <property type="match status" value="1"/>
</dbReference>
<dbReference type="SMART" id="SM00175">
    <property type="entry name" value="RAB"/>
    <property type="match status" value="1"/>
</dbReference>
<dbReference type="PROSITE" id="PS51419">
    <property type="entry name" value="RAB"/>
    <property type="match status" value="1"/>
</dbReference>
<dbReference type="PROSITE" id="PS51421">
    <property type="entry name" value="RAS"/>
    <property type="match status" value="1"/>
</dbReference>
<proteinExistence type="predicted"/>
<dbReference type="GeneID" id="94847451"/>
<gene>
    <name evidence="2" type="ORF">TRFO_39599</name>
</gene>
<dbReference type="Gene3D" id="3.40.50.300">
    <property type="entry name" value="P-loop containing nucleotide triphosphate hydrolases"/>
    <property type="match status" value="1"/>
</dbReference>
<sequence length="200" mass="22366">MNNPKQQIPQIKVVLLGDEAVGKTSLLRKWTSNVYEPNQASTIGGAAQIRRDQVNGVQYSFQIWDTAGAERYRALAPLYARDSYSALVVFDMTRRRTFESLEYWSQFLHTHGQIPFIIVGNKSDLTDSLEITSEEATNYAFSVSSQFFETSAKLGDNVDLAFRQLEMSAVEYYQKKGPIAEQVTMAVNSPGQNAGKGECC</sequence>
<dbReference type="RefSeq" id="XP_068347315.1">
    <property type="nucleotide sequence ID" value="XM_068512747.1"/>
</dbReference>
<reference evidence="2" key="1">
    <citation type="submission" date="2016-10" db="EMBL/GenBank/DDBJ databases">
        <authorList>
            <person name="Benchimol M."/>
            <person name="Almeida L.G."/>
            <person name="Vasconcelos A.T."/>
            <person name="Perreira-Neves A."/>
            <person name="Rosa I.A."/>
            <person name="Tasca T."/>
            <person name="Bogo M.R."/>
            <person name="de Souza W."/>
        </authorList>
    </citation>
    <scope>NUCLEOTIDE SEQUENCE [LARGE SCALE GENOMIC DNA]</scope>
    <source>
        <strain evidence="2">K</strain>
    </source>
</reference>
<dbReference type="InterPro" id="IPR005225">
    <property type="entry name" value="Small_GTP-bd"/>
</dbReference>
<name>A0A1J4J488_9EUKA</name>
<comment type="caution">
    <text evidence="2">The sequence shown here is derived from an EMBL/GenBank/DDBJ whole genome shotgun (WGS) entry which is preliminary data.</text>
</comment>